<dbReference type="InterPro" id="IPR013087">
    <property type="entry name" value="Znf_C2H2_type"/>
</dbReference>
<dbReference type="FunFam" id="3.30.160.60:FF:002343">
    <property type="entry name" value="Zinc finger protein 33A"/>
    <property type="match status" value="1"/>
</dbReference>
<feature type="domain" description="C2H2-type" evidence="11">
    <location>
        <begin position="335"/>
        <end position="362"/>
    </location>
</feature>
<feature type="region of interest" description="Disordered" evidence="10">
    <location>
        <begin position="48"/>
        <end position="67"/>
    </location>
</feature>
<dbReference type="PANTHER" id="PTHR24376:SF203">
    <property type="entry name" value="ZINC FINGER PROTEIN 467"/>
    <property type="match status" value="1"/>
</dbReference>
<evidence type="ECO:0000259" key="11">
    <source>
        <dbReference type="PROSITE" id="PS50157"/>
    </source>
</evidence>
<dbReference type="FunFam" id="3.30.160.60:FF:000979">
    <property type="entry name" value="Zinc finger protein 775"/>
    <property type="match status" value="3"/>
</dbReference>
<comment type="similarity">
    <text evidence="3">Belongs to the krueppel C2H2-type zinc-finger protein family.</text>
</comment>
<keyword evidence="13" id="KW-1185">Reference proteome</keyword>
<evidence type="ECO:0000313" key="13">
    <source>
        <dbReference type="Proteomes" id="UP000028990"/>
    </source>
</evidence>
<evidence type="ECO:0000256" key="4">
    <source>
        <dbReference type="ARBA" id="ARBA00022723"/>
    </source>
</evidence>
<protein>
    <submittedName>
        <fullName evidence="12">Zinc finger protein 775</fullName>
    </submittedName>
</protein>
<keyword evidence="7" id="KW-0862">Zinc</keyword>
<dbReference type="GO" id="GO:0005634">
    <property type="term" value="C:nucleus"/>
    <property type="evidence" value="ECO:0007669"/>
    <property type="project" value="UniProtKB-SubCell"/>
</dbReference>
<evidence type="ECO:0000256" key="8">
    <source>
        <dbReference type="ARBA" id="ARBA00023242"/>
    </source>
</evidence>
<dbReference type="SMART" id="SM00355">
    <property type="entry name" value="ZnF_C2H2"/>
    <property type="match status" value="10"/>
</dbReference>
<dbReference type="PANTHER" id="PTHR24376">
    <property type="entry name" value="ZINC FINGER PROTEIN"/>
    <property type="match status" value="1"/>
</dbReference>
<dbReference type="GO" id="GO:0001228">
    <property type="term" value="F:DNA-binding transcription activator activity, RNA polymerase II-specific"/>
    <property type="evidence" value="ECO:0007669"/>
    <property type="project" value="TreeGrafter"/>
</dbReference>
<feature type="domain" description="C2H2-type" evidence="11">
    <location>
        <begin position="363"/>
        <end position="390"/>
    </location>
</feature>
<keyword evidence="8" id="KW-0539">Nucleus</keyword>
<dbReference type="PROSITE" id="PS50157">
    <property type="entry name" value="ZINC_FINGER_C2H2_2"/>
    <property type="match status" value="10"/>
</dbReference>
<dbReference type="Pfam" id="PF00096">
    <property type="entry name" value="zf-C2H2"/>
    <property type="match status" value="10"/>
</dbReference>
<evidence type="ECO:0000256" key="1">
    <source>
        <dbReference type="ARBA" id="ARBA00003767"/>
    </source>
</evidence>
<name>A0A091DWE0_FUKDA</name>
<evidence type="ECO:0000256" key="10">
    <source>
        <dbReference type="SAM" id="MobiDB-lite"/>
    </source>
</evidence>
<dbReference type="EMBL" id="KN121806">
    <property type="protein sequence ID" value="KFO35412.1"/>
    <property type="molecule type" value="Genomic_DNA"/>
</dbReference>
<dbReference type="InterPro" id="IPR036236">
    <property type="entry name" value="Znf_C2H2_sf"/>
</dbReference>
<feature type="domain" description="C2H2-type" evidence="11">
    <location>
        <begin position="176"/>
        <end position="203"/>
    </location>
</feature>
<feature type="domain" description="C2H2-type" evidence="11">
    <location>
        <begin position="92"/>
        <end position="119"/>
    </location>
</feature>
<evidence type="ECO:0000256" key="9">
    <source>
        <dbReference type="PROSITE-ProRule" id="PRU00042"/>
    </source>
</evidence>
<feature type="domain" description="C2H2-type" evidence="11">
    <location>
        <begin position="148"/>
        <end position="175"/>
    </location>
</feature>
<dbReference type="GO" id="GO:0000978">
    <property type="term" value="F:RNA polymerase II cis-regulatory region sequence-specific DNA binding"/>
    <property type="evidence" value="ECO:0007669"/>
    <property type="project" value="TreeGrafter"/>
</dbReference>
<keyword evidence="5" id="KW-0677">Repeat</keyword>
<evidence type="ECO:0000256" key="7">
    <source>
        <dbReference type="ARBA" id="ARBA00022833"/>
    </source>
</evidence>
<dbReference type="FunFam" id="3.30.160.60:FF:000295">
    <property type="entry name" value="zinc finger protein 19"/>
    <property type="match status" value="2"/>
</dbReference>
<dbReference type="GO" id="GO:0008270">
    <property type="term" value="F:zinc ion binding"/>
    <property type="evidence" value="ECO:0007669"/>
    <property type="project" value="UniProtKB-KW"/>
</dbReference>
<evidence type="ECO:0000256" key="3">
    <source>
        <dbReference type="ARBA" id="ARBA00006991"/>
    </source>
</evidence>
<comment type="subcellular location">
    <subcellularLocation>
        <location evidence="2">Nucleus</location>
    </subcellularLocation>
</comment>
<feature type="compositionally biased region" description="Low complexity" evidence="10">
    <location>
        <begin position="205"/>
        <end position="215"/>
    </location>
</feature>
<sequence>MKIKQEKPERLLQTLVGQATLPEKDKENICHQQQGLQSCQTMGRPWALGAQEEPGRPGWAPPPDPDARLAGRAPGSAMGPLSPALSVGEGHFVCVDCGKRFSWWSSLKIHQRTHTGEKPYLCGKCGKSFSQKPNLARHQRHHTGERPFCCSECTRRFSQKQHLLKHQKTHSQPATHSCPECERCFRHQVGLRIHQRAHARDRQVRSSTCSSTRRPIPSPPPTHVPSVSAASATRWACASISERMPGTARRVHAAELLRPGPALLGKESCPEPPAQVPRGLDTQLCSPQGLQCQGHSGLTGPSEQRQFICNECGKSFSWWSALTIHQRIHTGERPYACPECGRRFSQKPNLTRHQRNHTGERPYLCATCGRGFRQKQHLLKHQRVHRGALAPRPRASQEEETLYEQRQFICNECGKSFSWWSALTIHQRIHTGERPYACPECGRRFSQKPNLTRHQRNHTGERPYLCATCGRGFRQKQHLLKHQRVHRGALAPRPRASQEEETL</sequence>
<dbReference type="eggNOG" id="KOG1721">
    <property type="taxonomic scope" value="Eukaryota"/>
</dbReference>
<accession>A0A091DWE0</accession>
<proteinExistence type="inferred from homology"/>
<organism evidence="12 13">
    <name type="scientific">Fukomys damarensis</name>
    <name type="common">Damaraland mole rat</name>
    <name type="synonym">Cryptomys damarensis</name>
    <dbReference type="NCBI Taxonomy" id="885580"/>
    <lineage>
        <taxon>Eukaryota</taxon>
        <taxon>Metazoa</taxon>
        <taxon>Chordata</taxon>
        <taxon>Craniata</taxon>
        <taxon>Vertebrata</taxon>
        <taxon>Euteleostomi</taxon>
        <taxon>Mammalia</taxon>
        <taxon>Eutheria</taxon>
        <taxon>Euarchontoglires</taxon>
        <taxon>Glires</taxon>
        <taxon>Rodentia</taxon>
        <taxon>Hystricomorpha</taxon>
        <taxon>Bathyergidae</taxon>
        <taxon>Fukomys</taxon>
    </lineage>
</organism>
<feature type="region of interest" description="Disordered" evidence="10">
    <location>
        <begin position="195"/>
        <end position="228"/>
    </location>
</feature>
<feature type="domain" description="C2H2-type" evidence="11">
    <location>
        <begin position="307"/>
        <end position="334"/>
    </location>
</feature>
<dbReference type="Gene3D" id="3.30.160.60">
    <property type="entry name" value="Classic Zinc Finger"/>
    <property type="match status" value="9"/>
</dbReference>
<feature type="domain" description="C2H2-type" evidence="11">
    <location>
        <begin position="436"/>
        <end position="463"/>
    </location>
</feature>
<evidence type="ECO:0000313" key="12">
    <source>
        <dbReference type="EMBL" id="KFO35412.1"/>
    </source>
</evidence>
<dbReference type="STRING" id="885580.ENSFDAP00000022242"/>
<evidence type="ECO:0000256" key="2">
    <source>
        <dbReference type="ARBA" id="ARBA00004123"/>
    </source>
</evidence>
<dbReference type="FunFam" id="3.30.160.60:FF:000358">
    <property type="entry name" value="zinc finger protein 24"/>
    <property type="match status" value="1"/>
</dbReference>
<feature type="domain" description="C2H2-type" evidence="11">
    <location>
        <begin position="408"/>
        <end position="435"/>
    </location>
</feature>
<dbReference type="SUPFAM" id="SSF57667">
    <property type="entry name" value="beta-beta-alpha zinc fingers"/>
    <property type="match status" value="6"/>
</dbReference>
<dbReference type="PROSITE" id="PS00028">
    <property type="entry name" value="ZINC_FINGER_C2H2_1"/>
    <property type="match status" value="10"/>
</dbReference>
<dbReference type="AlphaFoldDB" id="A0A091DWE0"/>
<keyword evidence="4" id="KW-0479">Metal-binding</keyword>
<evidence type="ECO:0000256" key="6">
    <source>
        <dbReference type="ARBA" id="ARBA00022771"/>
    </source>
</evidence>
<gene>
    <name evidence="12" type="ORF">H920_03183</name>
</gene>
<dbReference type="Proteomes" id="UP000028990">
    <property type="component" value="Unassembled WGS sequence"/>
</dbReference>
<feature type="region of interest" description="Disordered" evidence="10">
    <location>
        <begin position="480"/>
        <end position="503"/>
    </location>
</feature>
<keyword evidence="6 9" id="KW-0863">Zinc-finger</keyword>
<comment type="function">
    <text evidence="1">May be involved in transcriptional regulation.</text>
</comment>
<feature type="domain" description="C2H2-type" evidence="11">
    <location>
        <begin position="464"/>
        <end position="491"/>
    </location>
</feature>
<dbReference type="FunFam" id="3.30.160.60:FF:000530">
    <property type="entry name" value="zinc finger protein 775"/>
    <property type="match status" value="2"/>
</dbReference>
<evidence type="ECO:0000256" key="5">
    <source>
        <dbReference type="ARBA" id="ARBA00022737"/>
    </source>
</evidence>
<feature type="domain" description="C2H2-type" evidence="11">
    <location>
        <begin position="120"/>
        <end position="147"/>
    </location>
</feature>
<reference evidence="12 13" key="1">
    <citation type="submission" date="2013-11" db="EMBL/GenBank/DDBJ databases">
        <title>The Damaraland mole rat (Fukomys damarensis) genome and evolution of African mole rats.</title>
        <authorList>
            <person name="Gladyshev V.N."/>
            <person name="Fang X."/>
        </authorList>
    </citation>
    <scope>NUCLEOTIDE SEQUENCE [LARGE SCALE GENOMIC DNA]</scope>
    <source>
        <tissue evidence="12">Liver</tissue>
    </source>
</reference>